<reference evidence="1" key="1">
    <citation type="submission" date="2020-11" db="EMBL/GenBank/DDBJ databases">
        <authorList>
            <person name="Tran Van P."/>
        </authorList>
    </citation>
    <scope>NUCLEOTIDE SEQUENCE</scope>
</reference>
<dbReference type="OrthoDB" id="10254627at2759"/>
<keyword evidence="2" id="KW-1185">Reference proteome</keyword>
<proteinExistence type="predicted"/>
<gene>
    <name evidence="1" type="ORF">DSTB1V02_LOCUS7790</name>
</gene>
<dbReference type="AlphaFoldDB" id="A0A7R8XCW3"/>
<dbReference type="GO" id="GO:0005840">
    <property type="term" value="C:ribosome"/>
    <property type="evidence" value="ECO:0007669"/>
    <property type="project" value="InterPro"/>
</dbReference>
<organism evidence="1">
    <name type="scientific">Darwinula stevensoni</name>
    <dbReference type="NCBI Taxonomy" id="69355"/>
    <lineage>
        <taxon>Eukaryota</taxon>
        <taxon>Metazoa</taxon>
        <taxon>Ecdysozoa</taxon>
        <taxon>Arthropoda</taxon>
        <taxon>Crustacea</taxon>
        <taxon>Oligostraca</taxon>
        <taxon>Ostracoda</taxon>
        <taxon>Podocopa</taxon>
        <taxon>Podocopida</taxon>
        <taxon>Darwinulocopina</taxon>
        <taxon>Darwinuloidea</taxon>
        <taxon>Darwinulidae</taxon>
        <taxon>Darwinula</taxon>
    </lineage>
</organism>
<dbReference type="EMBL" id="CAJPEV010001651">
    <property type="protein sequence ID" value="CAG0893708.1"/>
    <property type="molecule type" value="Genomic_DNA"/>
</dbReference>
<dbReference type="Gene3D" id="3.30.230.10">
    <property type="match status" value="1"/>
</dbReference>
<sequence length="302" mass="35335">MNREVLEYEIGKRHLANMMGEDVENFTQVDVDRAIEYLFPSGLFEKKARPLMRHPEEVFPRRKAAEFDVSGRPFHSLFYTASPKFYGILHDAVTYMKDCNDHEDEMIKRSLYEKAMLEAKENMELRGTEWMSKEDLEVSLIEKVTDVQYEEFVRVMERLAVHPMAGSKAKDFIMKHRKPIISEALKWDIPEIQYDKDGNPFSEAEGKRKWAFAKVRLYQHGSGKFVINGTHGIDFFDGKQEREQVLFPLHFTLHKFLLFLNEARNSKTPEKLAKNYTRNLPDLCLMIDSLCAISVDKELVNL</sequence>
<accession>A0A7R8XCW3</accession>
<dbReference type="Proteomes" id="UP000677054">
    <property type="component" value="Unassembled WGS sequence"/>
</dbReference>
<dbReference type="EMBL" id="LR901168">
    <property type="protein sequence ID" value="CAD7247967.1"/>
    <property type="molecule type" value="Genomic_DNA"/>
</dbReference>
<protein>
    <submittedName>
        <fullName evidence="1">Uncharacterized protein</fullName>
    </submittedName>
</protein>
<evidence type="ECO:0000313" key="1">
    <source>
        <dbReference type="EMBL" id="CAD7247967.1"/>
    </source>
</evidence>
<evidence type="ECO:0000313" key="2">
    <source>
        <dbReference type="Proteomes" id="UP000677054"/>
    </source>
</evidence>
<dbReference type="InterPro" id="IPR000754">
    <property type="entry name" value="Ribosomal_uS9"/>
</dbReference>
<name>A0A7R8XCW3_9CRUS</name>
<dbReference type="GO" id="GO:0006412">
    <property type="term" value="P:translation"/>
    <property type="evidence" value="ECO:0007669"/>
    <property type="project" value="InterPro"/>
</dbReference>
<dbReference type="GO" id="GO:0003735">
    <property type="term" value="F:structural constituent of ribosome"/>
    <property type="evidence" value="ECO:0007669"/>
    <property type="project" value="InterPro"/>
</dbReference>
<dbReference type="InterPro" id="IPR014721">
    <property type="entry name" value="Ribsml_uS5_D2-typ_fold_subgr"/>
</dbReference>
<dbReference type="Pfam" id="PF00380">
    <property type="entry name" value="Ribosomal_S9"/>
    <property type="match status" value="1"/>
</dbReference>